<dbReference type="GeneID" id="27309113"/>
<evidence type="ECO:0000256" key="1">
    <source>
        <dbReference type="SAM" id="MobiDB-lite"/>
    </source>
</evidence>
<protein>
    <submittedName>
        <fullName evidence="2">Uncharacterized protein</fullName>
    </submittedName>
</protein>
<dbReference type="Proteomes" id="UP000053259">
    <property type="component" value="Unassembled WGS sequence"/>
</dbReference>
<feature type="compositionally biased region" description="Polar residues" evidence="1">
    <location>
        <begin position="35"/>
        <end position="49"/>
    </location>
</feature>
<reference evidence="2 3" key="1">
    <citation type="submission" date="2015-01" db="EMBL/GenBank/DDBJ databases">
        <title>The Genome Sequence of Ochroconis gallopava CBS43764.</title>
        <authorList>
            <consortium name="The Broad Institute Genomics Platform"/>
            <person name="Cuomo C."/>
            <person name="de Hoog S."/>
            <person name="Gorbushina A."/>
            <person name="Stielow B."/>
            <person name="Teixiera M."/>
            <person name="Abouelleil A."/>
            <person name="Chapman S.B."/>
            <person name="Priest M."/>
            <person name="Young S.K."/>
            <person name="Wortman J."/>
            <person name="Nusbaum C."/>
            <person name="Birren B."/>
        </authorList>
    </citation>
    <scope>NUCLEOTIDE SEQUENCE [LARGE SCALE GENOMIC DNA]</scope>
    <source>
        <strain evidence="2 3">CBS 43764</strain>
    </source>
</reference>
<name>A0A0D1Z5F0_9PEZI</name>
<gene>
    <name evidence="2" type="ORF">PV09_01140</name>
</gene>
<keyword evidence="3" id="KW-1185">Reference proteome</keyword>
<sequence length="131" mass="14706">MLHLTKAEKIAYLRSEAVGQFEQAGALPLLPNLPRKSSTSNSGCQSTLRDFNEHTRNTSKRRSDQKSVDEVIGSAIDDAIADFNNLAVEPYPIPKVITPDASFDSNKESKKKRLNRRGVMLTLDNEFRSWL</sequence>
<dbReference type="VEuPathDB" id="FungiDB:PV09_01140"/>
<feature type="compositionally biased region" description="Basic and acidic residues" evidence="1">
    <location>
        <begin position="50"/>
        <end position="68"/>
    </location>
</feature>
<proteinExistence type="predicted"/>
<organism evidence="2 3">
    <name type="scientific">Verruconis gallopava</name>
    <dbReference type="NCBI Taxonomy" id="253628"/>
    <lineage>
        <taxon>Eukaryota</taxon>
        <taxon>Fungi</taxon>
        <taxon>Dikarya</taxon>
        <taxon>Ascomycota</taxon>
        <taxon>Pezizomycotina</taxon>
        <taxon>Dothideomycetes</taxon>
        <taxon>Pleosporomycetidae</taxon>
        <taxon>Venturiales</taxon>
        <taxon>Sympoventuriaceae</taxon>
        <taxon>Verruconis</taxon>
    </lineage>
</organism>
<dbReference type="HOGENOM" id="CLU_1929205_0_0_1"/>
<dbReference type="EMBL" id="KN847531">
    <property type="protein sequence ID" value="KIW08212.1"/>
    <property type="molecule type" value="Genomic_DNA"/>
</dbReference>
<evidence type="ECO:0000313" key="2">
    <source>
        <dbReference type="EMBL" id="KIW08212.1"/>
    </source>
</evidence>
<dbReference type="RefSeq" id="XP_016218081.1">
    <property type="nucleotide sequence ID" value="XM_016353986.1"/>
</dbReference>
<feature type="region of interest" description="Disordered" evidence="1">
    <location>
        <begin position="30"/>
        <end position="68"/>
    </location>
</feature>
<dbReference type="AlphaFoldDB" id="A0A0D1Z5F0"/>
<accession>A0A0D1Z5F0</accession>
<dbReference type="InParanoid" id="A0A0D1Z5F0"/>
<evidence type="ECO:0000313" key="3">
    <source>
        <dbReference type="Proteomes" id="UP000053259"/>
    </source>
</evidence>